<feature type="compositionally biased region" description="Low complexity" evidence="1">
    <location>
        <begin position="22"/>
        <end position="32"/>
    </location>
</feature>
<dbReference type="PANTHER" id="PTHR43745:SF2">
    <property type="entry name" value="NITROREDUCTASE MJ1384-RELATED"/>
    <property type="match status" value="1"/>
</dbReference>
<evidence type="ECO:0000256" key="1">
    <source>
        <dbReference type="SAM" id="MobiDB-lite"/>
    </source>
</evidence>
<proteinExistence type="predicted"/>
<dbReference type="SUPFAM" id="SSF55469">
    <property type="entry name" value="FMN-dependent nitroreductase-like"/>
    <property type="match status" value="1"/>
</dbReference>
<dbReference type="AlphaFoldDB" id="A0A830HNV5"/>
<protein>
    <recommendedName>
        <fullName evidence="2">Nitroreductase domain-containing protein</fullName>
    </recommendedName>
</protein>
<evidence type="ECO:0000313" key="3">
    <source>
        <dbReference type="EMBL" id="GHP08375.1"/>
    </source>
</evidence>
<feature type="region of interest" description="Disordered" evidence="1">
    <location>
        <begin position="1"/>
        <end position="92"/>
    </location>
</feature>
<dbReference type="Gene3D" id="3.40.109.10">
    <property type="entry name" value="NADH Oxidase"/>
    <property type="match status" value="1"/>
</dbReference>
<dbReference type="PANTHER" id="PTHR43745">
    <property type="entry name" value="NITROREDUCTASE MJ1384-RELATED"/>
    <property type="match status" value="1"/>
</dbReference>
<evidence type="ECO:0000259" key="2">
    <source>
        <dbReference type="Pfam" id="PF00881"/>
    </source>
</evidence>
<dbReference type="OrthoDB" id="10643662at2759"/>
<organism evidence="3 4">
    <name type="scientific">Pycnococcus provasolii</name>
    <dbReference type="NCBI Taxonomy" id="41880"/>
    <lineage>
        <taxon>Eukaryota</taxon>
        <taxon>Viridiplantae</taxon>
        <taxon>Chlorophyta</taxon>
        <taxon>Pseudoscourfieldiophyceae</taxon>
        <taxon>Pseudoscourfieldiales</taxon>
        <taxon>Pycnococcaceae</taxon>
        <taxon>Pycnococcus</taxon>
    </lineage>
</organism>
<dbReference type="CDD" id="cd02142">
    <property type="entry name" value="McbC_SagB-like_oxidoreductase"/>
    <property type="match status" value="1"/>
</dbReference>
<name>A0A830HNV5_9CHLO</name>
<feature type="compositionally biased region" description="Basic residues" evidence="1">
    <location>
        <begin position="38"/>
        <end position="56"/>
    </location>
</feature>
<accession>A0A830HNV5</accession>
<feature type="domain" description="Nitroreductase" evidence="2">
    <location>
        <begin position="237"/>
        <end position="456"/>
    </location>
</feature>
<evidence type="ECO:0000313" key="4">
    <source>
        <dbReference type="Proteomes" id="UP000660262"/>
    </source>
</evidence>
<comment type="caution">
    <text evidence="3">The sequence shown here is derived from an EMBL/GenBank/DDBJ whole genome shotgun (WGS) entry which is preliminary data.</text>
</comment>
<reference evidence="3" key="1">
    <citation type="submission" date="2020-10" db="EMBL/GenBank/DDBJ databases">
        <title>Unveiling of a novel bifunctional photoreceptor, Dualchrome1, isolated from a cosmopolitan green alga.</title>
        <authorList>
            <person name="Suzuki S."/>
            <person name="Kawachi M."/>
        </authorList>
    </citation>
    <scope>NUCLEOTIDE SEQUENCE</scope>
    <source>
        <strain evidence="3">NIES 2893</strain>
    </source>
</reference>
<feature type="compositionally biased region" description="Low complexity" evidence="1">
    <location>
        <begin position="57"/>
        <end position="85"/>
    </location>
</feature>
<gene>
    <name evidence="3" type="ORF">PPROV_000711400</name>
</gene>
<feature type="compositionally biased region" description="Low complexity" evidence="1">
    <location>
        <begin position="119"/>
        <end position="145"/>
    </location>
</feature>
<dbReference type="Pfam" id="PF00881">
    <property type="entry name" value="Nitroreductase"/>
    <property type="match status" value="1"/>
</dbReference>
<feature type="compositionally biased region" description="Low complexity" evidence="1">
    <location>
        <begin position="1"/>
        <end position="15"/>
    </location>
</feature>
<dbReference type="InterPro" id="IPR052544">
    <property type="entry name" value="Bacteriocin_Proc_Enz"/>
</dbReference>
<dbReference type="InterPro" id="IPR029479">
    <property type="entry name" value="Nitroreductase"/>
</dbReference>
<dbReference type="GO" id="GO:0016491">
    <property type="term" value="F:oxidoreductase activity"/>
    <property type="evidence" value="ECO:0007669"/>
    <property type="project" value="InterPro"/>
</dbReference>
<dbReference type="InterPro" id="IPR000415">
    <property type="entry name" value="Nitroreductase-like"/>
</dbReference>
<feature type="region of interest" description="Disordered" evidence="1">
    <location>
        <begin position="119"/>
        <end position="150"/>
    </location>
</feature>
<dbReference type="EMBL" id="BNJQ01000020">
    <property type="protein sequence ID" value="GHP08375.1"/>
    <property type="molecule type" value="Genomic_DNA"/>
</dbReference>
<sequence length="461" mass="49794">MVAAAAALRASSTTTAHHRRASSSVVCSGSSSDAKNMLQRRHFHDAQTRHKLRLRRLSSGGSESPDASSSSSFKGEQQQQQQGPQEKNHISPEQHHSGFLRQASAIELGRINKNPIEAATSTTSASHHSTTARVPKPPVVAAQAANRRNDLSRSSVIEMAKHEEEWREQWTRHKLLKQMASLGIEEPTTIDDGGEKSPEEESKTRNYNNIVELKPTPMETHHPADVERFSSLHSILMARRSCRDFSKTAFIQLDDVADMCFACQGKTMEAPPVDALGHDCKPRRAAPSGGAPYPLNLYVAVAQGRVHDKQGTPIDNGLYRYESNEHVLVGPLGAKYDESHDDDAVGVLAKTSVPHDNAAFELAATHQTWIGDAAVLLLITGNHEITASKGGLYERFCDPLILLETGMAAENALLMATALGLGACPVGALEQAAILDGFGSAFISQKEKPTLMVALGVPSTA</sequence>
<keyword evidence="4" id="KW-1185">Reference proteome</keyword>
<dbReference type="Proteomes" id="UP000660262">
    <property type="component" value="Unassembled WGS sequence"/>
</dbReference>